<feature type="signal peptide" evidence="1">
    <location>
        <begin position="1"/>
        <end position="16"/>
    </location>
</feature>
<dbReference type="AlphaFoldDB" id="A0A0P0WCB1"/>
<reference evidence="2 3" key="3">
    <citation type="journal article" date="2013" name="Rice">
        <title>Improvement of the Oryza sativa Nipponbare reference genome using next generation sequence and optical map data.</title>
        <authorList>
            <person name="Kawahara Y."/>
            <person name="de la Bastide M."/>
            <person name="Hamilton J.P."/>
            <person name="Kanamori H."/>
            <person name="McCombie W.R."/>
            <person name="Ouyang S."/>
            <person name="Schwartz D.C."/>
            <person name="Tanaka T."/>
            <person name="Wu J."/>
            <person name="Zhou S."/>
            <person name="Childs K.L."/>
            <person name="Davidson R.M."/>
            <person name="Lin H."/>
            <person name="Quesada-Ocampo L."/>
            <person name="Vaillancourt B."/>
            <person name="Sakai H."/>
            <person name="Lee S.S."/>
            <person name="Kim J."/>
            <person name="Numa H."/>
            <person name="Itoh T."/>
            <person name="Buell C.R."/>
            <person name="Matsumoto T."/>
        </authorList>
    </citation>
    <scope>NUCLEOTIDE SEQUENCE [LARGE SCALE GENOMIC DNA]</scope>
    <source>
        <strain evidence="3">cv. Nipponbare</strain>
    </source>
</reference>
<feature type="non-terminal residue" evidence="2">
    <location>
        <position position="1"/>
    </location>
</feature>
<dbReference type="PaxDb" id="39947-A0A0P0WCB1"/>
<reference evidence="3" key="1">
    <citation type="journal article" date="2005" name="Nature">
        <title>The map-based sequence of the rice genome.</title>
        <authorList>
            <consortium name="International rice genome sequencing project (IRGSP)"/>
            <person name="Matsumoto T."/>
            <person name="Wu J."/>
            <person name="Kanamori H."/>
            <person name="Katayose Y."/>
            <person name="Fujisawa M."/>
            <person name="Namiki N."/>
            <person name="Mizuno H."/>
            <person name="Yamamoto K."/>
            <person name="Antonio B.A."/>
            <person name="Baba T."/>
            <person name="Sakata K."/>
            <person name="Nagamura Y."/>
            <person name="Aoki H."/>
            <person name="Arikawa K."/>
            <person name="Arita K."/>
            <person name="Bito T."/>
            <person name="Chiden Y."/>
            <person name="Fujitsuka N."/>
            <person name="Fukunaka R."/>
            <person name="Hamada M."/>
            <person name="Harada C."/>
            <person name="Hayashi A."/>
            <person name="Hijishita S."/>
            <person name="Honda M."/>
            <person name="Hosokawa S."/>
            <person name="Ichikawa Y."/>
            <person name="Idonuma A."/>
            <person name="Iijima M."/>
            <person name="Ikeda M."/>
            <person name="Ikeno M."/>
            <person name="Ito K."/>
            <person name="Ito S."/>
            <person name="Ito T."/>
            <person name="Ito Y."/>
            <person name="Ito Y."/>
            <person name="Iwabuchi A."/>
            <person name="Kamiya K."/>
            <person name="Karasawa W."/>
            <person name="Kurita K."/>
            <person name="Katagiri S."/>
            <person name="Kikuta A."/>
            <person name="Kobayashi H."/>
            <person name="Kobayashi N."/>
            <person name="Machita K."/>
            <person name="Maehara T."/>
            <person name="Masukawa M."/>
            <person name="Mizubayashi T."/>
            <person name="Mukai Y."/>
            <person name="Nagasaki H."/>
            <person name="Nagata Y."/>
            <person name="Naito S."/>
            <person name="Nakashima M."/>
            <person name="Nakama Y."/>
            <person name="Nakamichi Y."/>
            <person name="Nakamura M."/>
            <person name="Meguro A."/>
            <person name="Negishi M."/>
            <person name="Ohta I."/>
            <person name="Ohta T."/>
            <person name="Okamoto M."/>
            <person name="Ono N."/>
            <person name="Saji S."/>
            <person name="Sakaguchi M."/>
            <person name="Sakai K."/>
            <person name="Shibata M."/>
            <person name="Shimokawa T."/>
            <person name="Song J."/>
            <person name="Takazaki Y."/>
            <person name="Terasawa K."/>
            <person name="Tsugane M."/>
            <person name="Tsuji K."/>
            <person name="Ueda S."/>
            <person name="Waki K."/>
            <person name="Yamagata H."/>
            <person name="Yamamoto M."/>
            <person name="Yamamoto S."/>
            <person name="Yamane H."/>
            <person name="Yoshiki S."/>
            <person name="Yoshihara R."/>
            <person name="Yukawa K."/>
            <person name="Zhong H."/>
            <person name="Yano M."/>
            <person name="Yuan Q."/>
            <person name="Ouyang S."/>
            <person name="Liu J."/>
            <person name="Jones K.M."/>
            <person name="Gansberger K."/>
            <person name="Moffat K."/>
            <person name="Hill J."/>
            <person name="Bera J."/>
            <person name="Fadrosh D."/>
            <person name="Jin S."/>
            <person name="Johri S."/>
            <person name="Kim M."/>
            <person name="Overton L."/>
            <person name="Reardon M."/>
            <person name="Tsitrin T."/>
            <person name="Vuong H."/>
            <person name="Weaver B."/>
            <person name="Ciecko A."/>
            <person name="Tallon L."/>
            <person name="Jackson J."/>
            <person name="Pai G."/>
            <person name="Aken S.V."/>
            <person name="Utterback T."/>
            <person name="Reidmuller S."/>
            <person name="Feldblyum T."/>
            <person name="Hsiao J."/>
            <person name="Zismann V."/>
            <person name="Iobst S."/>
            <person name="de Vazeille A.R."/>
            <person name="Buell C.R."/>
            <person name="Ying K."/>
            <person name="Li Y."/>
            <person name="Lu T."/>
            <person name="Huang Y."/>
            <person name="Zhao Q."/>
            <person name="Feng Q."/>
            <person name="Zhang L."/>
            <person name="Zhu J."/>
            <person name="Weng Q."/>
            <person name="Mu J."/>
            <person name="Lu Y."/>
            <person name="Fan D."/>
            <person name="Liu Y."/>
            <person name="Guan J."/>
            <person name="Zhang Y."/>
            <person name="Yu S."/>
            <person name="Liu X."/>
            <person name="Zhang Y."/>
            <person name="Hong G."/>
            <person name="Han B."/>
            <person name="Choisne N."/>
            <person name="Demange N."/>
            <person name="Orjeda G."/>
            <person name="Samain S."/>
            <person name="Cattolico L."/>
            <person name="Pelletier E."/>
            <person name="Couloux A."/>
            <person name="Segurens B."/>
            <person name="Wincker P."/>
            <person name="D'Hont A."/>
            <person name="Scarpelli C."/>
            <person name="Weissenbach J."/>
            <person name="Salanoubat M."/>
            <person name="Quetier F."/>
            <person name="Yu Y."/>
            <person name="Kim H.R."/>
            <person name="Rambo T."/>
            <person name="Currie J."/>
            <person name="Collura K."/>
            <person name="Luo M."/>
            <person name="Yang T."/>
            <person name="Ammiraju J.S.S."/>
            <person name="Engler F."/>
            <person name="Soderlund C."/>
            <person name="Wing R.A."/>
            <person name="Palmer L.E."/>
            <person name="de la Bastide M."/>
            <person name="Spiegel L."/>
            <person name="Nascimento L."/>
            <person name="Zutavern T."/>
            <person name="O'Shaughnessy A."/>
            <person name="Dike S."/>
            <person name="Dedhia N."/>
            <person name="Preston R."/>
            <person name="Balija V."/>
            <person name="McCombie W.R."/>
            <person name="Chow T."/>
            <person name="Chen H."/>
            <person name="Chung M."/>
            <person name="Chen C."/>
            <person name="Shaw J."/>
            <person name="Wu H."/>
            <person name="Hsiao K."/>
            <person name="Chao Y."/>
            <person name="Chu M."/>
            <person name="Cheng C."/>
            <person name="Hour A."/>
            <person name="Lee P."/>
            <person name="Lin S."/>
            <person name="Lin Y."/>
            <person name="Liou J."/>
            <person name="Liu S."/>
            <person name="Hsing Y."/>
            <person name="Raghuvanshi S."/>
            <person name="Mohanty A."/>
            <person name="Bharti A.K."/>
            <person name="Gaur A."/>
            <person name="Gupta V."/>
            <person name="Kumar D."/>
            <person name="Ravi V."/>
            <person name="Vij S."/>
            <person name="Kapur A."/>
            <person name="Khurana P."/>
            <person name="Khurana P."/>
            <person name="Khurana J.P."/>
            <person name="Tyagi A.K."/>
            <person name="Gaikwad K."/>
            <person name="Singh A."/>
            <person name="Dalal V."/>
            <person name="Srivastava S."/>
            <person name="Dixit A."/>
            <person name="Pal A.K."/>
            <person name="Ghazi I.A."/>
            <person name="Yadav M."/>
            <person name="Pandit A."/>
            <person name="Bhargava A."/>
            <person name="Sureshbabu K."/>
            <person name="Batra K."/>
            <person name="Sharma T.R."/>
            <person name="Mohapatra T."/>
            <person name="Singh N.K."/>
            <person name="Messing J."/>
            <person name="Nelson A.B."/>
            <person name="Fuks G."/>
            <person name="Kavchok S."/>
            <person name="Keizer G."/>
            <person name="Linton E."/>
            <person name="Llaca V."/>
            <person name="Song R."/>
            <person name="Tanyolac B."/>
            <person name="Young S."/>
            <person name="Ho-Il K."/>
            <person name="Hahn J.H."/>
            <person name="Sangsakoo G."/>
            <person name="Vanavichit A."/>
            <person name="de Mattos Luiz.A.T."/>
            <person name="Zimmer P.D."/>
            <person name="Malone G."/>
            <person name="Dellagostin O."/>
            <person name="de Oliveira A.C."/>
            <person name="Bevan M."/>
            <person name="Bancroft I."/>
            <person name="Minx P."/>
            <person name="Cordum H."/>
            <person name="Wilson R."/>
            <person name="Cheng Z."/>
            <person name="Jin W."/>
            <person name="Jiang J."/>
            <person name="Leong S.A."/>
            <person name="Iwama H."/>
            <person name="Gojobori T."/>
            <person name="Itoh T."/>
            <person name="Niimura Y."/>
            <person name="Fujii Y."/>
            <person name="Habara T."/>
            <person name="Sakai H."/>
            <person name="Sato Y."/>
            <person name="Wilson G."/>
            <person name="Kumar K."/>
            <person name="McCouch S."/>
            <person name="Juretic N."/>
            <person name="Hoen D."/>
            <person name="Wright S."/>
            <person name="Bruskiewich R."/>
            <person name="Bureau T."/>
            <person name="Miyao A."/>
            <person name="Hirochika H."/>
            <person name="Nishikawa T."/>
            <person name="Kadowaki K."/>
            <person name="Sugiura M."/>
            <person name="Burr B."/>
            <person name="Sasaki T."/>
        </authorList>
    </citation>
    <scope>NUCLEOTIDE SEQUENCE [LARGE SCALE GENOMIC DNA]</scope>
    <source>
        <strain evidence="3">cv. Nipponbare</strain>
    </source>
</reference>
<organism evidence="2 3">
    <name type="scientific">Oryza sativa subsp. japonica</name>
    <name type="common">Rice</name>
    <dbReference type="NCBI Taxonomy" id="39947"/>
    <lineage>
        <taxon>Eukaryota</taxon>
        <taxon>Viridiplantae</taxon>
        <taxon>Streptophyta</taxon>
        <taxon>Embryophyta</taxon>
        <taxon>Tracheophyta</taxon>
        <taxon>Spermatophyta</taxon>
        <taxon>Magnoliopsida</taxon>
        <taxon>Liliopsida</taxon>
        <taxon>Poales</taxon>
        <taxon>Poaceae</taxon>
        <taxon>BOP clade</taxon>
        <taxon>Oryzoideae</taxon>
        <taxon>Oryzeae</taxon>
        <taxon>Oryzinae</taxon>
        <taxon>Oryza</taxon>
        <taxon>Oryza sativa</taxon>
    </lineage>
</organism>
<evidence type="ECO:0000313" key="3">
    <source>
        <dbReference type="Proteomes" id="UP000059680"/>
    </source>
</evidence>
<keyword evidence="3" id="KW-1185">Reference proteome</keyword>
<feature type="chain" id="PRO_5006056665" evidence="1">
    <location>
        <begin position="17"/>
        <end position="36"/>
    </location>
</feature>
<accession>A0A0P0WCB1</accession>
<name>A0A0P0WCB1_ORYSJ</name>
<dbReference type="EMBL" id="AP014960">
    <property type="protein sequence ID" value="BAS89871.1"/>
    <property type="molecule type" value="Genomic_DNA"/>
</dbReference>
<keyword evidence="1" id="KW-0732">Signal</keyword>
<dbReference type="Gramene" id="Os04t0494400-01">
    <property type="protein sequence ID" value="Os04t0494400-01"/>
    <property type="gene ID" value="Os04g0494400"/>
</dbReference>
<proteinExistence type="predicted"/>
<sequence>NLLLLLLILGVQVSSSLKDIPVVIISSENVPAMINR</sequence>
<evidence type="ECO:0000313" key="2">
    <source>
        <dbReference type="EMBL" id="BAS89871.1"/>
    </source>
</evidence>
<protein>
    <submittedName>
        <fullName evidence="2">Os04g0494400 protein</fullName>
    </submittedName>
</protein>
<reference evidence="2 3" key="2">
    <citation type="journal article" date="2013" name="Plant Cell Physiol.">
        <title>Rice Annotation Project Database (RAP-DB): an integrative and interactive database for rice genomics.</title>
        <authorList>
            <person name="Sakai H."/>
            <person name="Lee S.S."/>
            <person name="Tanaka T."/>
            <person name="Numa H."/>
            <person name="Kim J."/>
            <person name="Kawahara Y."/>
            <person name="Wakimoto H."/>
            <person name="Yang C.C."/>
            <person name="Iwamoto M."/>
            <person name="Abe T."/>
            <person name="Yamada Y."/>
            <person name="Muto A."/>
            <person name="Inokuchi H."/>
            <person name="Ikemura T."/>
            <person name="Matsumoto T."/>
            <person name="Sasaki T."/>
            <person name="Itoh T."/>
        </authorList>
    </citation>
    <scope>NUCLEOTIDE SEQUENCE [LARGE SCALE GENOMIC DNA]</scope>
    <source>
        <strain evidence="3">cv. Nipponbare</strain>
    </source>
</reference>
<evidence type="ECO:0000256" key="1">
    <source>
        <dbReference type="SAM" id="SignalP"/>
    </source>
</evidence>
<dbReference type="InParanoid" id="A0A0P0WCB1"/>
<dbReference type="Proteomes" id="UP000059680">
    <property type="component" value="Chromosome 4"/>
</dbReference>
<gene>
    <name evidence="2" type="ordered locus">Os04g0494400</name>
    <name evidence="2" type="ORF">OSNPB_040494400</name>
</gene>